<comment type="caution">
    <text evidence="1">The sequence shown here is derived from an EMBL/GenBank/DDBJ whole genome shotgun (WGS) entry which is preliminary data.</text>
</comment>
<keyword evidence="2" id="KW-1185">Reference proteome</keyword>
<dbReference type="OrthoDB" id="7276437at2"/>
<dbReference type="InterPro" id="IPR029044">
    <property type="entry name" value="Nucleotide-diphossugar_trans"/>
</dbReference>
<dbReference type="AlphaFoldDB" id="A0A437MJ08"/>
<dbReference type="Proteomes" id="UP000282957">
    <property type="component" value="Unassembled WGS sequence"/>
</dbReference>
<sequence>MTLRDSRQAAGMAGPVLLFQDGVFNRHSGCDKTDPALIRQSVAVFQAIFPNGVVMGTAGENLGIARNIHRAERWVFEDGGYECGLFFEDDMVLSPGYMAVMRRLHALALREPRIAMFSAYGDDIALPAADQFRERGAVGPMHHNWGFGLMRHAWHEREQRMGAYTRLLDAVDYRDRPTLDIARWYAGMGWPPMPTNQDLAKNITLNTLGYVRISTRAVLARNIGEVGQNYAPEEFSRLGFSRAEMFEDSHSAEDIAPALPSPEEIEAQLLEERQRFMAKRLSLHDLMTDPAFARIAAFMPLLAPPAPGEARHTVHSAIGFYRDDMWFGPNGSFVIHGEAHADRVEIAGIHGSHLPADATLDFMLNGEVLATLQVVPGQDFRVVLPLPPNSAMLSKTVSTWGSHVLDPFSAGTGSDRRPLAWRLLWVVLHHPHGAVTLDEDALREEFAA</sequence>
<accession>A0A437MJ08</accession>
<evidence type="ECO:0000313" key="2">
    <source>
        <dbReference type="Proteomes" id="UP000282957"/>
    </source>
</evidence>
<dbReference type="SUPFAM" id="SSF53448">
    <property type="entry name" value="Nucleotide-diphospho-sugar transferases"/>
    <property type="match status" value="1"/>
</dbReference>
<evidence type="ECO:0000313" key="1">
    <source>
        <dbReference type="EMBL" id="RVT97575.1"/>
    </source>
</evidence>
<dbReference type="Gene3D" id="3.90.550.10">
    <property type="entry name" value="Spore Coat Polysaccharide Biosynthesis Protein SpsA, Chain A"/>
    <property type="match status" value="1"/>
</dbReference>
<organism evidence="1 2">
    <name type="scientific">Rhodovarius crocodyli</name>
    <dbReference type="NCBI Taxonomy" id="1979269"/>
    <lineage>
        <taxon>Bacteria</taxon>
        <taxon>Pseudomonadati</taxon>
        <taxon>Pseudomonadota</taxon>
        <taxon>Alphaproteobacteria</taxon>
        <taxon>Acetobacterales</taxon>
        <taxon>Roseomonadaceae</taxon>
        <taxon>Rhodovarius</taxon>
    </lineage>
</organism>
<dbReference type="EMBL" id="SACL01000002">
    <property type="protein sequence ID" value="RVT97575.1"/>
    <property type="molecule type" value="Genomic_DNA"/>
</dbReference>
<proteinExistence type="predicted"/>
<gene>
    <name evidence="1" type="ORF">EOD42_07050</name>
</gene>
<dbReference type="RefSeq" id="WP_127786803.1">
    <property type="nucleotide sequence ID" value="NZ_SACL01000002.1"/>
</dbReference>
<reference evidence="1 2" key="1">
    <citation type="submission" date="2019-01" db="EMBL/GenBank/DDBJ databases">
        <authorList>
            <person name="Chen W.-M."/>
        </authorList>
    </citation>
    <scope>NUCLEOTIDE SEQUENCE [LARGE SCALE GENOMIC DNA]</scope>
    <source>
        <strain evidence="1 2">CCP-6</strain>
    </source>
</reference>
<protein>
    <submittedName>
        <fullName evidence="1">Uncharacterized protein</fullName>
    </submittedName>
</protein>
<name>A0A437MJ08_9PROT</name>